<gene>
    <name evidence="2" type="ORF">HKD42_05545</name>
</gene>
<reference evidence="2 3" key="1">
    <citation type="submission" date="2020-04" db="EMBL/GenBank/DDBJ databases">
        <authorList>
            <person name="Liu A."/>
        </authorList>
    </citation>
    <scope>NUCLEOTIDE SEQUENCE [LARGE SCALE GENOMIC DNA]</scope>
    <source>
        <strain evidence="2 3">RZ02</strain>
    </source>
</reference>
<dbReference type="EMBL" id="JABCRE010000002">
    <property type="protein sequence ID" value="NMW31517.1"/>
    <property type="molecule type" value="Genomic_DNA"/>
</dbReference>
<accession>A0A848QLL9</accession>
<dbReference type="AlphaFoldDB" id="A0A848QLL9"/>
<dbReference type="PROSITE" id="PS51257">
    <property type="entry name" value="PROKAR_LIPOPROTEIN"/>
    <property type="match status" value="1"/>
</dbReference>
<evidence type="ECO:0000313" key="2">
    <source>
        <dbReference type="EMBL" id="NMW31517.1"/>
    </source>
</evidence>
<organism evidence="2 3">
    <name type="scientific">Pontixanthobacter rizhaonensis</name>
    <dbReference type="NCBI Taxonomy" id="2730337"/>
    <lineage>
        <taxon>Bacteria</taxon>
        <taxon>Pseudomonadati</taxon>
        <taxon>Pseudomonadota</taxon>
        <taxon>Alphaproteobacteria</taxon>
        <taxon>Sphingomonadales</taxon>
        <taxon>Erythrobacteraceae</taxon>
        <taxon>Pontixanthobacter</taxon>
    </lineage>
</organism>
<evidence type="ECO:0000256" key="1">
    <source>
        <dbReference type="SAM" id="MobiDB-lite"/>
    </source>
</evidence>
<comment type="caution">
    <text evidence="2">The sequence shown here is derived from an EMBL/GenBank/DDBJ whole genome shotgun (WGS) entry which is preliminary data.</text>
</comment>
<name>A0A848QLL9_9SPHN</name>
<feature type="region of interest" description="Disordered" evidence="1">
    <location>
        <begin position="91"/>
        <end position="119"/>
    </location>
</feature>
<dbReference type="RefSeq" id="WP_170011048.1">
    <property type="nucleotide sequence ID" value="NZ_JABCRE010000002.1"/>
</dbReference>
<evidence type="ECO:0008006" key="4">
    <source>
        <dbReference type="Google" id="ProtNLM"/>
    </source>
</evidence>
<sequence length="132" mass="13555">MKKLILIASCVSLAACSQGDAPAEADKEMMAAETTTEDTLEGTYDATGADGVSSVTTVDAEGNYTVSVDGAEVEAGTVVETATQTCFNSAEEGSAPKCWTDGEPAEDGSWVATSDDGETMTIKKRAEKAVAE</sequence>
<keyword evidence="3" id="KW-1185">Reference proteome</keyword>
<dbReference type="Proteomes" id="UP000561181">
    <property type="component" value="Unassembled WGS sequence"/>
</dbReference>
<evidence type="ECO:0000313" key="3">
    <source>
        <dbReference type="Proteomes" id="UP000561181"/>
    </source>
</evidence>
<protein>
    <recommendedName>
        <fullName evidence="4">Lipoprotein</fullName>
    </recommendedName>
</protein>
<proteinExistence type="predicted"/>